<dbReference type="CDD" id="cd00093">
    <property type="entry name" value="HTH_XRE"/>
    <property type="match status" value="1"/>
</dbReference>
<evidence type="ECO:0000256" key="1">
    <source>
        <dbReference type="ARBA" id="ARBA00023125"/>
    </source>
</evidence>
<keyword evidence="2" id="KW-0472">Membrane</keyword>
<dbReference type="InterPro" id="IPR001387">
    <property type="entry name" value="Cro/C1-type_HTH"/>
</dbReference>
<reference evidence="4 5" key="1">
    <citation type="submission" date="2019-07" db="EMBL/GenBank/DDBJ databases">
        <authorList>
            <person name="Hibberd C M."/>
            <person name="Gehrig L. J."/>
            <person name="Chang H.-W."/>
            <person name="Venkatesh S."/>
        </authorList>
    </citation>
    <scope>NUCLEOTIDE SEQUENCE [LARGE SCALE GENOMIC DNA]</scope>
    <source>
        <strain evidence="4">Blautia_luti_SSTS_Bg7063</strain>
    </source>
</reference>
<sequence length="174" mass="20136">MHTCFFDVKGKLLFIWQKFLYNPGEKAKPIGRTGAEQYEHWNADIKNTKRKGTDQEKFGKIFHVTRQTVSNWENEKSYPDLQILIDISNRFDISLDVLIKEDVKMVKTMDKERVLGSLKREKSVIDFFTGAGTGIVITCLFSADTMVRTVTIVLGVVMIGIGWYREAKYDKRLF</sequence>
<evidence type="ECO:0000313" key="5">
    <source>
        <dbReference type="Proteomes" id="UP000408482"/>
    </source>
</evidence>
<dbReference type="Gene3D" id="1.10.260.40">
    <property type="entry name" value="lambda repressor-like DNA-binding domains"/>
    <property type="match status" value="1"/>
</dbReference>
<accession>A0A564VGB1</accession>
<dbReference type="InterPro" id="IPR010982">
    <property type="entry name" value="Lambda_DNA-bd_dom_sf"/>
</dbReference>
<dbReference type="SUPFAM" id="SSF47413">
    <property type="entry name" value="lambda repressor-like DNA-binding domains"/>
    <property type="match status" value="1"/>
</dbReference>
<dbReference type="AlphaFoldDB" id="A0A564VGB1"/>
<dbReference type="PROSITE" id="PS50943">
    <property type="entry name" value="HTH_CROC1"/>
    <property type="match status" value="1"/>
</dbReference>
<feature type="transmembrane region" description="Helical" evidence="2">
    <location>
        <begin position="149"/>
        <end position="165"/>
    </location>
</feature>
<evidence type="ECO:0000256" key="2">
    <source>
        <dbReference type="SAM" id="Phobius"/>
    </source>
</evidence>
<keyword evidence="2" id="KW-1133">Transmembrane helix</keyword>
<protein>
    <submittedName>
        <fullName evidence="4">Helix-turn-helix</fullName>
    </submittedName>
</protein>
<dbReference type="GO" id="GO:0003677">
    <property type="term" value="F:DNA binding"/>
    <property type="evidence" value="ECO:0007669"/>
    <property type="project" value="UniProtKB-KW"/>
</dbReference>
<proteinExistence type="predicted"/>
<name>A0A564VGB1_9FIRM</name>
<gene>
    <name evidence="4" type="ORF">RSSSTS7063_02262</name>
</gene>
<dbReference type="EMBL" id="CABHNW010000010">
    <property type="protein sequence ID" value="VUX31297.1"/>
    <property type="molecule type" value="Genomic_DNA"/>
</dbReference>
<keyword evidence="1" id="KW-0238">DNA-binding</keyword>
<organism evidence="4 5">
    <name type="scientific">Blautia luti</name>
    <dbReference type="NCBI Taxonomy" id="89014"/>
    <lineage>
        <taxon>Bacteria</taxon>
        <taxon>Bacillati</taxon>
        <taxon>Bacillota</taxon>
        <taxon>Clostridia</taxon>
        <taxon>Lachnospirales</taxon>
        <taxon>Lachnospiraceae</taxon>
        <taxon>Blautia</taxon>
    </lineage>
</organism>
<dbReference type="Pfam" id="PF01381">
    <property type="entry name" value="HTH_3"/>
    <property type="match status" value="1"/>
</dbReference>
<dbReference type="PANTHER" id="PTHR46558">
    <property type="entry name" value="TRACRIPTIONAL REGULATORY PROTEIN-RELATED-RELATED"/>
    <property type="match status" value="1"/>
</dbReference>
<evidence type="ECO:0000313" key="4">
    <source>
        <dbReference type="EMBL" id="VUX31297.1"/>
    </source>
</evidence>
<dbReference type="Proteomes" id="UP000408482">
    <property type="component" value="Unassembled WGS sequence"/>
</dbReference>
<dbReference type="PANTHER" id="PTHR46558:SF15">
    <property type="entry name" value="HELIX-TURN-HELIX DOMAIN PROTEIN"/>
    <property type="match status" value="1"/>
</dbReference>
<keyword evidence="2" id="KW-0812">Transmembrane</keyword>
<evidence type="ECO:0000259" key="3">
    <source>
        <dbReference type="PROSITE" id="PS50943"/>
    </source>
</evidence>
<feature type="domain" description="HTH cro/C1-type" evidence="3">
    <location>
        <begin position="55"/>
        <end position="98"/>
    </location>
</feature>
<keyword evidence="5" id="KW-1185">Reference proteome</keyword>